<keyword evidence="1" id="KW-1133">Transmembrane helix</keyword>
<keyword evidence="1" id="KW-0812">Transmembrane</keyword>
<evidence type="ECO:0000313" key="2">
    <source>
        <dbReference type="EMBL" id="GAX81892.1"/>
    </source>
</evidence>
<evidence type="ECO:0000256" key="1">
    <source>
        <dbReference type="SAM" id="Phobius"/>
    </source>
</evidence>
<reference evidence="2 3" key="1">
    <citation type="submission" date="2017-08" db="EMBL/GenBank/DDBJ databases">
        <title>Acidophilic green algal genome provides insights into adaptation to an acidic environment.</title>
        <authorList>
            <person name="Hirooka S."/>
            <person name="Hirose Y."/>
            <person name="Kanesaki Y."/>
            <person name="Higuchi S."/>
            <person name="Fujiwara T."/>
            <person name="Onuma R."/>
            <person name="Era A."/>
            <person name="Ohbayashi R."/>
            <person name="Uzuka A."/>
            <person name="Nozaki H."/>
            <person name="Yoshikawa H."/>
            <person name="Miyagishima S.Y."/>
        </authorList>
    </citation>
    <scope>NUCLEOTIDE SEQUENCE [LARGE SCALE GENOMIC DNA]</scope>
    <source>
        <strain evidence="2 3">NIES-2499</strain>
    </source>
</reference>
<feature type="transmembrane region" description="Helical" evidence="1">
    <location>
        <begin position="41"/>
        <end position="62"/>
    </location>
</feature>
<gene>
    <name evidence="2" type="ORF">CEUSTIGMA_g9320.t1</name>
</gene>
<accession>A0A250XG47</accession>
<feature type="transmembrane region" description="Helical" evidence="1">
    <location>
        <begin position="6"/>
        <end position="29"/>
    </location>
</feature>
<keyword evidence="1" id="KW-0472">Membrane</keyword>
<organism evidence="2 3">
    <name type="scientific">Chlamydomonas eustigma</name>
    <dbReference type="NCBI Taxonomy" id="1157962"/>
    <lineage>
        <taxon>Eukaryota</taxon>
        <taxon>Viridiplantae</taxon>
        <taxon>Chlorophyta</taxon>
        <taxon>core chlorophytes</taxon>
        <taxon>Chlorophyceae</taxon>
        <taxon>CS clade</taxon>
        <taxon>Chlamydomonadales</taxon>
        <taxon>Chlamydomonadaceae</taxon>
        <taxon>Chlamydomonas</taxon>
    </lineage>
</organism>
<evidence type="ECO:0000313" key="3">
    <source>
        <dbReference type="Proteomes" id="UP000232323"/>
    </source>
</evidence>
<protein>
    <submittedName>
        <fullName evidence="2">Uncharacterized protein</fullName>
    </submittedName>
</protein>
<keyword evidence="3" id="KW-1185">Reference proteome</keyword>
<comment type="caution">
    <text evidence="2">The sequence shown here is derived from an EMBL/GenBank/DDBJ whole genome shotgun (WGS) entry which is preliminary data.</text>
</comment>
<dbReference type="EMBL" id="BEGY01000072">
    <property type="protein sequence ID" value="GAX81892.1"/>
    <property type="molecule type" value="Genomic_DNA"/>
</dbReference>
<dbReference type="AlphaFoldDB" id="A0A250XG47"/>
<dbReference type="Proteomes" id="UP000232323">
    <property type="component" value="Unassembled WGS sequence"/>
</dbReference>
<name>A0A250XG47_9CHLO</name>
<proteinExistence type="predicted"/>
<sequence>MRPLNTYIGLQSSAVSTLGLVIPGVIFIVKHCGDVQEKSCHLGVILASVAGFCLIMALVLAACLVLRTSQNTAPAATASAQQMSNIDSPAETIHQQIAMVKPSNKLDPGYPLVMPSSTQAMEHGNIISHYSNLLTPTEGPANMVSQNQHHQVHQMTRQQALTAFSQVYSAAAEQLQAHLTASRQILLGLLQPKHNPIASTAAATVNPHEAQATAAAAANRGSLLAAPAARIAPPAARIVPPAARIVPPATSSAVKPDSVPRNEVAPFFNWPAMGTVLPSTGRSGNHFYGMPTAPGHHVLPVPSTAPCHYVLPVSSAAVNTHQGLLQNQMTNLEG</sequence>